<feature type="compositionally biased region" description="Polar residues" evidence="5">
    <location>
        <begin position="12"/>
        <end position="27"/>
    </location>
</feature>
<dbReference type="Proteomes" id="UP000007517">
    <property type="component" value="Chromosome"/>
</dbReference>
<feature type="active site" evidence="3">
    <location>
        <position position="250"/>
    </location>
</feature>
<feature type="region of interest" description="Disordered" evidence="5">
    <location>
        <begin position="9"/>
        <end position="30"/>
    </location>
</feature>
<protein>
    <submittedName>
        <fullName evidence="7">Putative NAD+-dependent aldehyde dehydrogenase</fullName>
    </submittedName>
</protein>
<evidence type="ECO:0000313" key="7">
    <source>
        <dbReference type="EMBL" id="CCG02332.1"/>
    </source>
</evidence>
<dbReference type="PROSITE" id="PS00687">
    <property type="entry name" value="ALDEHYDE_DEHYDR_GLU"/>
    <property type="match status" value="1"/>
</dbReference>
<evidence type="ECO:0000256" key="5">
    <source>
        <dbReference type="SAM" id="MobiDB-lite"/>
    </source>
</evidence>
<dbReference type="InterPro" id="IPR015590">
    <property type="entry name" value="Aldehyde_DH_dom"/>
</dbReference>
<evidence type="ECO:0000256" key="4">
    <source>
        <dbReference type="RuleBase" id="RU003345"/>
    </source>
</evidence>
<comment type="similarity">
    <text evidence="1 4">Belongs to the aldehyde dehydrogenase family.</text>
</comment>
<dbReference type="OrthoDB" id="6882680at2"/>
<accession>H6RJM7</accession>
<dbReference type="STRING" id="1146883.BLASA_1397"/>
<dbReference type="FunFam" id="3.40.309.10:FF:000009">
    <property type="entry name" value="Aldehyde dehydrogenase A"/>
    <property type="match status" value="1"/>
</dbReference>
<dbReference type="GO" id="GO:0016620">
    <property type="term" value="F:oxidoreductase activity, acting on the aldehyde or oxo group of donors, NAD or NADP as acceptor"/>
    <property type="evidence" value="ECO:0007669"/>
    <property type="project" value="InterPro"/>
</dbReference>
<organism evidence="7 8">
    <name type="scientific">Blastococcus saxobsidens (strain DD2)</name>
    <dbReference type="NCBI Taxonomy" id="1146883"/>
    <lineage>
        <taxon>Bacteria</taxon>
        <taxon>Bacillati</taxon>
        <taxon>Actinomycetota</taxon>
        <taxon>Actinomycetes</taxon>
        <taxon>Geodermatophilales</taxon>
        <taxon>Geodermatophilaceae</taxon>
        <taxon>Blastococcus</taxon>
    </lineage>
</organism>
<dbReference type="PANTHER" id="PTHR11699">
    <property type="entry name" value="ALDEHYDE DEHYDROGENASE-RELATED"/>
    <property type="match status" value="1"/>
</dbReference>
<keyword evidence="8" id="KW-1185">Reference proteome</keyword>
<dbReference type="InterPro" id="IPR016163">
    <property type="entry name" value="Ald_DH_C"/>
</dbReference>
<dbReference type="RefSeq" id="WP_014375229.1">
    <property type="nucleotide sequence ID" value="NC_016943.1"/>
</dbReference>
<evidence type="ECO:0000256" key="2">
    <source>
        <dbReference type="ARBA" id="ARBA00023002"/>
    </source>
</evidence>
<evidence type="ECO:0000259" key="6">
    <source>
        <dbReference type="Pfam" id="PF00171"/>
    </source>
</evidence>
<dbReference type="InterPro" id="IPR016160">
    <property type="entry name" value="Ald_DH_CS_CYS"/>
</dbReference>
<gene>
    <name evidence="7" type="ordered locus">BLASA_1397</name>
</gene>
<reference evidence="8" key="2">
    <citation type="submission" date="2012-02" db="EMBL/GenBank/DDBJ databases">
        <title>Complete genome sequence of Blastococcus saxobsidens strain DD2.</title>
        <authorList>
            <person name="Genoscope."/>
        </authorList>
    </citation>
    <scope>NUCLEOTIDE SEQUENCE [LARGE SCALE GENOMIC DNA]</scope>
    <source>
        <strain evidence="8">DD2</strain>
    </source>
</reference>
<dbReference type="HOGENOM" id="CLU_005391_1_0_11"/>
<dbReference type="eggNOG" id="COG1012">
    <property type="taxonomic scope" value="Bacteria"/>
</dbReference>
<dbReference type="EMBL" id="FO117623">
    <property type="protein sequence ID" value="CCG02332.1"/>
    <property type="molecule type" value="Genomic_DNA"/>
</dbReference>
<dbReference type="Gene3D" id="3.40.309.10">
    <property type="entry name" value="Aldehyde Dehydrogenase, Chain A, domain 2"/>
    <property type="match status" value="1"/>
</dbReference>
<dbReference type="Pfam" id="PF00171">
    <property type="entry name" value="Aldedh"/>
    <property type="match status" value="1"/>
</dbReference>
<dbReference type="KEGG" id="bsd:BLASA_1397"/>
<feature type="domain" description="Aldehyde dehydrogenase" evidence="6">
    <location>
        <begin position="20"/>
        <end position="477"/>
    </location>
</feature>
<dbReference type="Gene3D" id="3.40.605.10">
    <property type="entry name" value="Aldehyde Dehydrogenase, Chain A, domain 1"/>
    <property type="match status" value="1"/>
</dbReference>
<evidence type="ECO:0000256" key="1">
    <source>
        <dbReference type="ARBA" id="ARBA00009986"/>
    </source>
</evidence>
<keyword evidence="2 4" id="KW-0560">Oxidoreductase</keyword>
<name>H6RJM7_BLASD</name>
<dbReference type="SUPFAM" id="SSF53720">
    <property type="entry name" value="ALDH-like"/>
    <property type="match status" value="1"/>
</dbReference>
<dbReference type="InterPro" id="IPR016161">
    <property type="entry name" value="Ald_DH/histidinol_DH"/>
</dbReference>
<evidence type="ECO:0000256" key="3">
    <source>
        <dbReference type="PROSITE-ProRule" id="PRU10007"/>
    </source>
</evidence>
<dbReference type="AlphaFoldDB" id="H6RJM7"/>
<dbReference type="InterPro" id="IPR016162">
    <property type="entry name" value="Ald_DH_N"/>
</dbReference>
<reference evidence="7 8" key="1">
    <citation type="journal article" date="2012" name="J. Bacteriol.">
        <title>Genome Sequence of Blastococcus saxobsidens DD2, a Stone-Inhabiting Bacterium.</title>
        <authorList>
            <person name="Chouaia B."/>
            <person name="Crotti E."/>
            <person name="Brusetti L."/>
            <person name="Daffonchio D."/>
            <person name="Essoussi I."/>
            <person name="Nouioui I."/>
            <person name="Sbissi I."/>
            <person name="Ghodhbane-Gtari F."/>
            <person name="Gtari M."/>
            <person name="Vacherie B."/>
            <person name="Barbe V."/>
            <person name="Medigue C."/>
            <person name="Gury J."/>
            <person name="Pujic P."/>
            <person name="Normand P."/>
        </authorList>
    </citation>
    <scope>NUCLEOTIDE SEQUENCE [LARGE SCALE GENOMIC DNA]</scope>
    <source>
        <strain evidence="7 8">DD2</strain>
    </source>
</reference>
<evidence type="ECO:0000313" key="8">
    <source>
        <dbReference type="Proteomes" id="UP000007517"/>
    </source>
</evidence>
<proteinExistence type="inferred from homology"/>
<dbReference type="InterPro" id="IPR029510">
    <property type="entry name" value="Ald_DH_CS_GLU"/>
</dbReference>
<dbReference type="PROSITE" id="PS00070">
    <property type="entry name" value="ALDEHYDE_DEHYDR_CYS"/>
    <property type="match status" value="1"/>
</dbReference>
<dbReference type="FunFam" id="3.40.605.10:FF:000007">
    <property type="entry name" value="NAD/NADP-dependent betaine aldehyde dehydrogenase"/>
    <property type="match status" value="1"/>
</dbReference>
<sequence>MTALIDNLVDGTWSQNGDGSPQPNLNPADQRDVVGVYPMATEAQAAEVVDAAVKAFPGWRRTSAIDRGVFLSRAADLLRERSESIAADITRENGKTLAEARVEVIKSADFLDYYAGIARLPFGDLLDDARPNAFVLTRREPIGVIVAITPWNDPLLTPARKISPALVTGNTVVVKPSPETPLSMQHLARALHDAGLPAGVLNTVNAANEVVGSAVLADDRIAAVTFTGSTRTGFALQRALAGRTVRFQAEMGGKNASVVMPDADLDLAVKTIAAAAFAQAGQRCTATSRVIAHSDVHDLLVERLVSAAATYRPGDGARGAVMGPVVHRDHQASVLRFVHEAQSQGATVLTGGDAPTDDDRKHGCFVNPTVLGDVTPEMTIWRQEVFGPVIAVVRAADLDHAVALVNESDYGLSAAIFTADLHAAHRFIDEVDTGQVSVNLPTSGWDVHQPFGGFKQSGSSFKEQGLDALRYYTKTKTAAIAHGVLP</sequence>